<name>A0ABW1FWC6_9ACTN</name>
<evidence type="ECO:0000313" key="8">
    <source>
        <dbReference type="EMBL" id="MFC5905749.1"/>
    </source>
</evidence>
<dbReference type="InterPro" id="IPR006059">
    <property type="entry name" value="SBP"/>
</dbReference>
<accession>A0ABW1FWC6</accession>
<dbReference type="CDD" id="cd14748">
    <property type="entry name" value="PBP2_UgpB"/>
    <property type="match status" value="1"/>
</dbReference>
<dbReference type="Gene3D" id="3.40.190.10">
    <property type="entry name" value="Periplasmic binding protein-like II"/>
    <property type="match status" value="2"/>
</dbReference>
<proteinExistence type="inferred from homology"/>
<evidence type="ECO:0000256" key="6">
    <source>
        <dbReference type="ARBA" id="ARBA00049753"/>
    </source>
</evidence>
<dbReference type="InterPro" id="IPR050490">
    <property type="entry name" value="Bact_solute-bd_prot1"/>
</dbReference>
<dbReference type="RefSeq" id="WP_380578542.1">
    <property type="nucleotide sequence ID" value="NZ_JBHSQJ010000003.1"/>
</dbReference>
<comment type="caution">
    <text evidence="8">The sequence shown here is derived from an EMBL/GenBank/DDBJ whole genome shotgun (WGS) entry which is preliminary data.</text>
</comment>
<comment type="subcellular location">
    <subcellularLocation>
        <location evidence="1">Cell envelope</location>
    </subcellularLocation>
</comment>
<dbReference type="PANTHER" id="PTHR43649:SF28">
    <property type="entry name" value="BINDING PROTEIN COMPONENT OF ABC SUGAR TRANSPORTER-RELATED"/>
    <property type="match status" value="1"/>
</dbReference>
<keyword evidence="4 7" id="KW-0732">Signal</keyword>
<evidence type="ECO:0000256" key="7">
    <source>
        <dbReference type="SAM" id="SignalP"/>
    </source>
</evidence>
<protein>
    <recommendedName>
        <fullName evidence="6">Probable sugar-binding periplasmic protein</fullName>
    </recommendedName>
</protein>
<evidence type="ECO:0000313" key="9">
    <source>
        <dbReference type="Proteomes" id="UP001596174"/>
    </source>
</evidence>
<evidence type="ECO:0000256" key="4">
    <source>
        <dbReference type="ARBA" id="ARBA00022729"/>
    </source>
</evidence>
<dbReference type="SUPFAM" id="SSF53850">
    <property type="entry name" value="Periplasmic binding protein-like II"/>
    <property type="match status" value="1"/>
</dbReference>
<evidence type="ECO:0000256" key="1">
    <source>
        <dbReference type="ARBA" id="ARBA00004196"/>
    </source>
</evidence>
<dbReference type="PROSITE" id="PS51257">
    <property type="entry name" value="PROKAR_LIPOPROTEIN"/>
    <property type="match status" value="1"/>
</dbReference>
<organism evidence="8 9">
    <name type="scientific">Streptacidiphilus monticola</name>
    <dbReference type="NCBI Taxonomy" id="2161674"/>
    <lineage>
        <taxon>Bacteria</taxon>
        <taxon>Bacillati</taxon>
        <taxon>Actinomycetota</taxon>
        <taxon>Actinomycetes</taxon>
        <taxon>Kitasatosporales</taxon>
        <taxon>Streptomycetaceae</taxon>
        <taxon>Streptacidiphilus</taxon>
    </lineage>
</organism>
<evidence type="ECO:0000256" key="2">
    <source>
        <dbReference type="ARBA" id="ARBA00008520"/>
    </source>
</evidence>
<dbReference type="Pfam" id="PF01547">
    <property type="entry name" value="SBP_bac_1"/>
    <property type="match status" value="1"/>
</dbReference>
<keyword evidence="3" id="KW-0813">Transport</keyword>
<comment type="similarity">
    <text evidence="2">Belongs to the bacterial solute-binding protein 1 family.</text>
</comment>
<feature type="signal peptide" evidence="7">
    <location>
        <begin position="1"/>
        <end position="24"/>
    </location>
</feature>
<gene>
    <name evidence="8" type="ORF">ACFP3V_00725</name>
</gene>
<keyword evidence="9" id="KW-1185">Reference proteome</keyword>
<dbReference type="Proteomes" id="UP001596174">
    <property type="component" value="Unassembled WGS sequence"/>
</dbReference>
<reference evidence="9" key="1">
    <citation type="journal article" date="2019" name="Int. J. Syst. Evol. Microbiol.">
        <title>The Global Catalogue of Microorganisms (GCM) 10K type strain sequencing project: providing services to taxonomists for standard genome sequencing and annotation.</title>
        <authorList>
            <consortium name="The Broad Institute Genomics Platform"/>
            <consortium name="The Broad Institute Genome Sequencing Center for Infectious Disease"/>
            <person name="Wu L."/>
            <person name="Ma J."/>
        </authorList>
    </citation>
    <scope>NUCLEOTIDE SEQUENCE [LARGE SCALE GENOMIC DNA]</scope>
    <source>
        <strain evidence="9">JCM 4816</strain>
    </source>
</reference>
<evidence type="ECO:0000256" key="5">
    <source>
        <dbReference type="ARBA" id="ARBA00049629"/>
    </source>
</evidence>
<dbReference type="PANTHER" id="PTHR43649">
    <property type="entry name" value="ARABINOSE-BINDING PROTEIN-RELATED"/>
    <property type="match status" value="1"/>
</dbReference>
<feature type="chain" id="PRO_5045614355" description="Probable sugar-binding periplasmic protein" evidence="7">
    <location>
        <begin position="25"/>
        <end position="449"/>
    </location>
</feature>
<sequence>MPGRSRRTAAAIAVSATLALTAAACTGSSGGGQGSTGSSSAPVTITFWHGWSQANELKAINDNIAAFEKSHPNIKVKAVANVTDDKINQALRAGGDQAPDVVSSFSTNNVGGFCKTGEWVNLDPFLQKDGIDKAKTYSAAMLNYTSYNGDQCALPLLGDAYGLYYNTDMFKAAGIASPPKTWSEFQADAVKLTKQTASGYAQLGFMPLYHGYETTTEHYAAQFSPTWFDSAGKSNIAKDPAFAAALKEQKTLVDALGGYKKLDKYRTSFGDEFSAKNPFETGQVAMALDGEWRVSMIKSDGAKVNYATAPLPVPDGQADKYGIGYQTGTIIGIASTSKKQAAAWEFLKYLTTDTHAVVSFANAISNVPSTLAGLQSPDLVKTPQFQTFLDVAANPGSNTTPAAPNGAAYITTYQNLGYKYESGQISDAGLAKALTDTANQIDTDLAQAR</sequence>
<comment type="function">
    <text evidence="5">Part of a binding-protein-dependent transport system for a sugar.</text>
</comment>
<dbReference type="EMBL" id="JBHSQJ010000003">
    <property type="protein sequence ID" value="MFC5905749.1"/>
    <property type="molecule type" value="Genomic_DNA"/>
</dbReference>
<evidence type="ECO:0000256" key="3">
    <source>
        <dbReference type="ARBA" id="ARBA00022448"/>
    </source>
</evidence>